<dbReference type="ExpressionAtlas" id="A0A2K3DN57">
    <property type="expression patterns" value="baseline and differential"/>
</dbReference>
<dbReference type="InterPro" id="IPR008271">
    <property type="entry name" value="Ser/Thr_kinase_AS"/>
</dbReference>
<evidence type="ECO:0000259" key="10">
    <source>
        <dbReference type="PROSITE" id="PS50011"/>
    </source>
</evidence>
<dbReference type="Gene3D" id="1.10.510.10">
    <property type="entry name" value="Transferase(Phosphotransferase) domain 1"/>
    <property type="match status" value="1"/>
</dbReference>
<evidence type="ECO:0000256" key="5">
    <source>
        <dbReference type="ARBA" id="ARBA00022840"/>
    </source>
</evidence>
<feature type="domain" description="Protein kinase" evidence="10">
    <location>
        <begin position="28"/>
        <end position="332"/>
    </location>
</feature>
<dbReference type="Proteomes" id="UP000006906">
    <property type="component" value="Chromosome 6"/>
</dbReference>
<dbReference type="PROSITE" id="PS00108">
    <property type="entry name" value="PROTEIN_KINASE_ST"/>
    <property type="match status" value="1"/>
</dbReference>
<dbReference type="OMA" id="DHYHYEN"/>
<sequence length="369" mass="39779">MQLLCTSPACPAEVITSIEEASCLSDAFDTVRPLSYHSECYVSVAKCKCNGRDVVVKAYVRSELSPSARQQVQTEIDIHSGLPEHENIVRFYAAFEDYARIYLLMEYASGGDLRKHLPGLTECKIRDFFIMPVLQALNVLHNKGFSHRDLKPENCLVSGSGDQVKLADFGLAQPTHMPEDACAGTDSDSSATASCGVGSGGTRSMDSDCSSMASGMSGHSRAVICTAGGTPLYAAPEVLKAMFRNHGMQSAVGPKNDVWALGVMALEAVTGCHPFSPDHYHYENVLYSIAHCQKVNLPPSLSPEFTDFLEQALHREPSQRASTAELLAHPWMAKAYSEEELARLRGASGGAVSLAGGAGADLGFDCWEY</sequence>
<dbReference type="GO" id="GO:0005524">
    <property type="term" value="F:ATP binding"/>
    <property type="evidence" value="ECO:0007669"/>
    <property type="project" value="UniProtKB-KW"/>
</dbReference>
<proteinExistence type="predicted"/>
<dbReference type="InterPro" id="IPR011009">
    <property type="entry name" value="Kinase-like_dom_sf"/>
</dbReference>
<name>A0A2K3DN57_CHLRE</name>
<feature type="binding site" evidence="7">
    <location>
        <begin position="106"/>
        <end position="108"/>
    </location>
    <ligand>
        <name>ATP</name>
        <dbReference type="ChEBI" id="CHEBI:30616"/>
    </ligand>
</feature>
<dbReference type="InterPro" id="IPR030616">
    <property type="entry name" value="Aur-like"/>
</dbReference>
<protein>
    <recommendedName>
        <fullName evidence="10">Protein kinase domain-containing protein</fullName>
    </recommendedName>
</protein>
<feature type="compositionally biased region" description="Low complexity" evidence="9">
    <location>
        <begin position="181"/>
        <end position="196"/>
    </location>
</feature>
<dbReference type="STRING" id="3055.A0A2K3DN57"/>
<organism evidence="11 12">
    <name type="scientific">Chlamydomonas reinhardtii</name>
    <name type="common">Chlamydomonas smithii</name>
    <dbReference type="NCBI Taxonomy" id="3055"/>
    <lineage>
        <taxon>Eukaryota</taxon>
        <taxon>Viridiplantae</taxon>
        <taxon>Chlorophyta</taxon>
        <taxon>core chlorophytes</taxon>
        <taxon>Chlorophyceae</taxon>
        <taxon>CS clade</taxon>
        <taxon>Chlamydomonadales</taxon>
        <taxon>Chlamydomonadaceae</taxon>
        <taxon>Chlamydomonas</taxon>
    </lineage>
</organism>
<dbReference type="RefSeq" id="XP_042923590.1">
    <property type="nucleotide sequence ID" value="XM_043062884.1"/>
</dbReference>
<evidence type="ECO:0000256" key="8">
    <source>
        <dbReference type="PIRSR" id="PIRSR630616-3"/>
    </source>
</evidence>
<gene>
    <name evidence="11" type="ORF">CHLRE_06g267650v5</name>
</gene>
<dbReference type="InterPro" id="IPR000719">
    <property type="entry name" value="Prot_kinase_dom"/>
</dbReference>
<accession>A0A2K3DN57</accession>
<feature type="binding site" evidence="7">
    <location>
        <position position="168"/>
    </location>
    <ligand>
        <name>ATP</name>
        <dbReference type="ChEBI" id="CHEBI:30616"/>
    </ligand>
</feature>
<feature type="region of interest" description="Disordered" evidence="9">
    <location>
        <begin position="180"/>
        <end position="200"/>
    </location>
</feature>
<evidence type="ECO:0000256" key="6">
    <source>
        <dbReference type="PIRSR" id="PIRSR630616-1"/>
    </source>
</evidence>
<evidence type="ECO:0000256" key="9">
    <source>
        <dbReference type="SAM" id="MobiDB-lite"/>
    </source>
</evidence>
<dbReference type="InParanoid" id="A0A2K3DN57"/>
<dbReference type="GO" id="GO:0005737">
    <property type="term" value="C:cytoplasm"/>
    <property type="evidence" value="ECO:0000318"/>
    <property type="project" value="GO_Central"/>
</dbReference>
<evidence type="ECO:0000256" key="7">
    <source>
        <dbReference type="PIRSR" id="PIRSR630616-2"/>
    </source>
</evidence>
<dbReference type="GO" id="GO:0004674">
    <property type="term" value="F:protein serine/threonine kinase activity"/>
    <property type="evidence" value="ECO:0000318"/>
    <property type="project" value="GO_Central"/>
</dbReference>
<feature type="binding site" evidence="7">
    <location>
        <position position="57"/>
    </location>
    <ligand>
        <name>ATP</name>
        <dbReference type="ChEBI" id="CHEBI:30616"/>
    </ligand>
</feature>
<keyword evidence="2" id="KW-0808">Transferase</keyword>
<dbReference type="PROSITE" id="PS50011">
    <property type="entry name" value="PROTEIN_KINASE_DOM"/>
    <property type="match status" value="1"/>
</dbReference>
<dbReference type="EMBL" id="CM008967">
    <property type="protein sequence ID" value="PNW81951.1"/>
    <property type="molecule type" value="Genomic_DNA"/>
</dbReference>
<evidence type="ECO:0000256" key="2">
    <source>
        <dbReference type="ARBA" id="ARBA00022679"/>
    </source>
</evidence>
<keyword evidence="3 7" id="KW-0547">Nucleotide-binding</keyword>
<feature type="cross-link" description="Glycyl lysine isopeptide (Lys-Gly) (interchain with G-Cter in SUMO2)" evidence="8">
    <location>
        <position position="151"/>
    </location>
</feature>
<dbReference type="PANTHER" id="PTHR24350">
    <property type="entry name" value="SERINE/THREONINE-PROTEIN KINASE IAL-RELATED"/>
    <property type="match status" value="1"/>
</dbReference>
<dbReference type="KEGG" id="cre:CHLRE_06g267650v5"/>
<keyword evidence="1" id="KW-0723">Serine/threonine-protein kinase</keyword>
<evidence type="ECO:0000313" key="11">
    <source>
        <dbReference type="EMBL" id="PNW81951.1"/>
    </source>
</evidence>
<evidence type="ECO:0000256" key="4">
    <source>
        <dbReference type="ARBA" id="ARBA00022777"/>
    </source>
</evidence>
<evidence type="ECO:0000313" key="12">
    <source>
        <dbReference type="Proteomes" id="UP000006906"/>
    </source>
</evidence>
<dbReference type="PaxDb" id="3055-EDP08505"/>
<dbReference type="GeneID" id="5721909"/>
<dbReference type="OrthoDB" id="10252354at2759"/>
<feature type="active site" description="Proton acceptor" evidence="6">
    <location>
        <position position="149"/>
    </location>
</feature>
<feature type="binding site" evidence="7">
    <location>
        <begin position="153"/>
        <end position="154"/>
    </location>
    <ligand>
        <name>ATP</name>
        <dbReference type="ChEBI" id="CHEBI:30616"/>
    </ligand>
</feature>
<dbReference type="SMART" id="SM00220">
    <property type="entry name" value="S_TKc"/>
    <property type="match status" value="1"/>
</dbReference>
<dbReference type="Gramene" id="PNW81951">
    <property type="protein sequence ID" value="PNW81951"/>
    <property type="gene ID" value="CHLRE_06g267650v5"/>
</dbReference>
<keyword evidence="4" id="KW-0418">Kinase</keyword>
<keyword evidence="5 7" id="KW-0067">ATP-binding</keyword>
<evidence type="ECO:0000256" key="3">
    <source>
        <dbReference type="ARBA" id="ARBA00022741"/>
    </source>
</evidence>
<keyword evidence="12" id="KW-1185">Reference proteome</keyword>
<evidence type="ECO:0000256" key="1">
    <source>
        <dbReference type="ARBA" id="ARBA00022527"/>
    </source>
</evidence>
<dbReference type="AlphaFoldDB" id="A0A2K3DN57"/>
<reference evidence="11 12" key="1">
    <citation type="journal article" date="2007" name="Science">
        <title>The Chlamydomonas genome reveals the evolution of key animal and plant functions.</title>
        <authorList>
            <person name="Merchant S.S."/>
            <person name="Prochnik S.E."/>
            <person name="Vallon O."/>
            <person name="Harris E.H."/>
            <person name="Karpowicz S.J."/>
            <person name="Witman G.B."/>
            <person name="Terry A."/>
            <person name="Salamov A."/>
            <person name="Fritz-Laylin L.K."/>
            <person name="Marechal-Drouard L."/>
            <person name="Marshall W.F."/>
            <person name="Qu L.H."/>
            <person name="Nelson D.R."/>
            <person name="Sanderfoot A.A."/>
            <person name="Spalding M.H."/>
            <person name="Kapitonov V.V."/>
            <person name="Ren Q."/>
            <person name="Ferris P."/>
            <person name="Lindquist E."/>
            <person name="Shapiro H."/>
            <person name="Lucas S.M."/>
            <person name="Grimwood J."/>
            <person name="Schmutz J."/>
            <person name="Cardol P."/>
            <person name="Cerutti H."/>
            <person name="Chanfreau G."/>
            <person name="Chen C.L."/>
            <person name="Cognat V."/>
            <person name="Croft M.T."/>
            <person name="Dent R."/>
            <person name="Dutcher S."/>
            <person name="Fernandez E."/>
            <person name="Fukuzawa H."/>
            <person name="Gonzalez-Ballester D."/>
            <person name="Gonzalez-Halphen D."/>
            <person name="Hallmann A."/>
            <person name="Hanikenne M."/>
            <person name="Hippler M."/>
            <person name="Inwood W."/>
            <person name="Jabbari K."/>
            <person name="Kalanon M."/>
            <person name="Kuras R."/>
            <person name="Lefebvre P.A."/>
            <person name="Lemaire S.D."/>
            <person name="Lobanov A.V."/>
            <person name="Lohr M."/>
            <person name="Manuell A."/>
            <person name="Meier I."/>
            <person name="Mets L."/>
            <person name="Mittag M."/>
            <person name="Mittelmeier T."/>
            <person name="Moroney J.V."/>
            <person name="Moseley J."/>
            <person name="Napoli C."/>
            <person name="Nedelcu A.M."/>
            <person name="Niyogi K."/>
            <person name="Novoselov S.V."/>
            <person name="Paulsen I.T."/>
            <person name="Pazour G."/>
            <person name="Purton S."/>
            <person name="Ral J.P."/>
            <person name="Riano-Pachon D.M."/>
            <person name="Riekhof W."/>
            <person name="Rymarquis L."/>
            <person name="Schroda M."/>
            <person name="Stern D."/>
            <person name="Umen J."/>
            <person name="Willows R."/>
            <person name="Wilson N."/>
            <person name="Zimmer S.L."/>
            <person name="Allmer J."/>
            <person name="Balk J."/>
            <person name="Bisova K."/>
            <person name="Chen C.J."/>
            <person name="Elias M."/>
            <person name="Gendler K."/>
            <person name="Hauser C."/>
            <person name="Lamb M.R."/>
            <person name="Ledford H."/>
            <person name="Long J.C."/>
            <person name="Minagawa J."/>
            <person name="Page M.D."/>
            <person name="Pan J."/>
            <person name="Pootakham W."/>
            <person name="Roje S."/>
            <person name="Rose A."/>
            <person name="Stahlberg E."/>
            <person name="Terauchi A.M."/>
            <person name="Yang P."/>
            <person name="Ball S."/>
            <person name="Bowler C."/>
            <person name="Dieckmann C.L."/>
            <person name="Gladyshev V.N."/>
            <person name="Green P."/>
            <person name="Jorgensen R."/>
            <person name="Mayfield S."/>
            <person name="Mueller-Roeber B."/>
            <person name="Rajamani S."/>
            <person name="Sayre R.T."/>
            <person name="Brokstein P."/>
            <person name="Dubchak I."/>
            <person name="Goodstein D."/>
            <person name="Hornick L."/>
            <person name="Huang Y.W."/>
            <person name="Jhaveri J."/>
            <person name="Luo Y."/>
            <person name="Martinez D."/>
            <person name="Ngau W.C."/>
            <person name="Otillar B."/>
            <person name="Poliakov A."/>
            <person name="Porter A."/>
            <person name="Szajkowski L."/>
            <person name="Werner G."/>
            <person name="Zhou K."/>
            <person name="Grigoriev I.V."/>
            <person name="Rokhsar D.S."/>
            <person name="Grossman A.R."/>
        </authorList>
    </citation>
    <scope>NUCLEOTIDE SEQUENCE [LARGE SCALE GENOMIC DNA]</scope>
    <source>
        <strain evidence="12">CC-503</strain>
    </source>
</reference>
<dbReference type="Pfam" id="PF00069">
    <property type="entry name" value="Pkinase"/>
    <property type="match status" value="2"/>
</dbReference>
<dbReference type="SUPFAM" id="SSF56112">
    <property type="entry name" value="Protein kinase-like (PK-like)"/>
    <property type="match status" value="1"/>
</dbReference>